<comment type="subcellular location">
    <subcellularLocation>
        <location evidence="1 6">Cytoplasm</location>
        <location evidence="1 6">Cytosol</location>
    </subcellularLocation>
</comment>
<dbReference type="GO" id="GO:0044780">
    <property type="term" value="P:bacterial-type flagellum assembly"/>
    <property type="evidence" value="ECO:0007669"/>
    <property type="project" value="InterPro"/>
</dbReference>
<evidence type="ECO:0000256" key="3">
    <source>
        <dbReference type="ARBA" id="ARBA00022490"/>
    </source>
</evidence>
<dbReference type="Proteomes" id="UP000257039">
    <property type="component" value="Unassembled WGS sequence"/>
</dbReference>
<sequence>MNQLQQYQSVNRETGVIDADPHKLIQMLYDGLLERLATARGFILRQEFEAKNVFINKSIEILEGLRSFLNHDQGGELAANLDNLYQYMELQLFEANANNDASRVDEVIKLIKVIKDGWDEIRTEVTKP</sequence>
<keyword evidence="7" id="KW-0966">Cell projection</keyword>
<keyword evidence="7" id="KW-0969">Cilium</keyword>
<evidence type="ECO:0000256" key="1">
    <source>
        <dbReference type="ARBA" id="ARBA00004514"/>
    </source>
</evidence>
<keyword evidence="7" id="KW-0282">Flagellum</keyword>
<comment type="caution">
    <text evidence="7">The sequence shown here is derived from an EMBL/GenBank/DDBJ whole genome shotgun (WGS) entry which is preliminary data.</text>
</comment>
<reference evidence="7 8" key="1">
    <citation type="submission" date="2017-04" db="EMBL/GenBank/DDBJ databases">
        <title>Draft genome sequence of Zooshikella ganghwensis VG4 isolated from Red Sea sediments.</title>
        <authorList>
            <person name="Rehman Z."/>
            <person name="Alam I."/>
            <person name="Kamau A."/>
            <person name="Bajic V."/>
            <person name="Leiknes T."/>
        </authorList>
    </citation>
    <scope>NUCLEOTIDE SEQUENCE [LARGE SCALE GENOMIC DNA]</scope>
    <source>
        <strain evidence="7 8">VG4</strain>
    </source>
</reference>
<dbReference type="EMBL" id="NDXW01000001">
    <property type="protein sequence ID" value="RDH46693.1"/>
    <property type="molecule type" value="Genomic_DNA"/>
</dbReference>
<dbReference type="InterPro" id="IPR003713">
    <property type="entry name" value="FliS"/>
</dbReference>
<gene>
    <name evidence="7" type="primary">fliS</name>
    <name evidence="7" type="ORF">B9G39_09005</name>
</gene>
<keyword evidence="3 6" id="KW-0963">Cytoplasm</keyword>
<keyword evidence="5" id="KW-0143">Chaperone</keyword>
<dbReference type="PANTHER" id="PTHR34773">
    <property type="entry name" value="FLAGELLAR SECRETION CHAPERONE FLIS"/>
    <property type="match status" value="1"/>
</dbReference>
<evidence type="ECO:0000313" key="8">
    <source>
        <dbReference type="Proteomes" id="UP000257039"/>
    </source>
</evidence>
<keyword evidence="8" id="KW-1185">Reference proteome</keyword>
<dbReference type="GO" id="GO:0005829">
    <property type="term" value="C:cytosol"/>
    <property type="evidence" value="ECO:0007669"/>
    <property type="project" value="UniProtKB-SubCell"/>
</dbReference>
<comment type="similarity">
    <text evidence="2 6">Belongs to the FliS family.</text>
</comment>
<organism evidence="7 8">
    <name type="scientific">Zooshikella ganghwensis</name>
    <dbReference type="NCBI Taxonomy" id="202772"/>
    <lineage>
        <taxon>Bacteria</taxon>
        <taxon>Pseudomonadati</taxon>
        <taxon>Pseudomonadota</taxon>
        <taxon>Gammaproteobacteria</taxon>
        <taxon>Oceanospirillales</taxon>
        <taxon>Zooshikellaceae</taxon>
        <taxon>Zooshikella</taxon>
    </lineage>
</organism>
<proteinExistence type="inferred from homology"/>
<name>A0A4P9VSS2_9GAMM</name>
<dbReference type="NCBIfam" id="TIGR00208">
    <property type="entry name" value="fliS"/>
    <property type="match status" value="1"/>
</dbReference>
<dbReference type="Pfam" id="PF02561">
    <property type="entry name" value="FliS"/>
    <property type="match status" value="1"/>
</dbReference>
<dbReference type="SUPFAM" id="SSF101116">
    <property type="entry name" value="Flagellar export chaperone FliS"/>
    <property type="match status" value="1"/>
</dbReference>
<dbReference type="InterPro" id="IPR036584">
    <property type="entry name" value="FliS_sf"/>
</dbReference>
<dbReference type="Gene3D" id="1.20.120.340">
    <property type="entry name" value="Flagellar protein FliS"/>
    <property type="match status" value="1"/>
</dbReference>
<evidence type="ECO:0000313" key="7">
    <source>
        <dbReference type="EMBL" id="RDH46693.1"/>
    </source>
</evidence>
<evidence type="ECO:0000256" key="2">
    <source>
        <dbReference type="ARBA" id="ARBA00008787"/>
    </source>
</evidence>
<dbReference type="GO" id="GO:0071973">
    <property type="term" value="P:bacterial-type flagellum-dependent cell motility"/>
    <property type="evidence" value="ECO:0007669"/>
    <property type="project" value="TreeGrafter"/>
</dbReference>
<accession>A0A4P9VSS2</accession>
<evidence type="ECO:0000256" key="5">
    <source>
        <dbReference type="ARBA" id="ARBA00023186"/>
    </source>
</evidence>
<dbReference type="AlphaFoldDB" id="A0A4P9VSS2"/>
<protein>
    <recommendedName>
        <fullName evidence="6">Flagellar secretion chaperone FliS</fullName>
    </recommendedName>
</protein>
<keyword evidence="4 6" id="KW-1005">Bacterial flagellum biogenesis</keyword>
<dbReference type="CDD" id="cd16098">
    <property type="entry name" value="FliS"/>
    <property type="match status" value="1"/>
</dbReference>
<dbReference type="PANTHER" id="PTHR34773:SF1">
    <property type="entry name" value="FLAGELLAR SECRETION CHAPERONE FLIS"/>
    <property type="match status" value="1"/>
</dbReference>
<dbReference type="PIRSF" id="PIRSF039090">
    <property type="entry name" value="Flis"/>
    <property type="match status" value="1"/>
</dbReference>
<evidence type="ECO:0000256" key="6">
    <source>
        <dbReference type="PIRNR" id="PIRNR039090"/>
    </source>
</evidence>
<evidence type="ECO:0000256" key="4">
    <source>
        <dbReference type="ARBA" id="ARBA00022795"/>
    </source>
</evidence>